<reference evidence="8 9" key="1">
    <citation type="submission" date="2017-02" db="EMBL/GenBank/DDBJ databases">
        <title>The new phylogeny of genus Mycobacterium.</title>
        <authorList>
            <person name="Tortoli E."/>
            <person name="Trovato A."/>
            <person name="Cirillo D.M."/>
        </authorList>
    </citation>
    <scope>NUCLEOTIDE SEQUENCE [LARGE SCALE GENOMIC DNA]</scope>
    <source>
        <strain evidence="8 9">FI-09383</strain>
    </source>
</reference>
<accession>A0A1X0CXV9</accession>
<dbReference type="SUPFAM" id="SSF52283">
    <property type="entry name" value="Formate/glycerate dehydrogenase catalytic domain-like"/>
    <property type="match status" value="1"/>
</dbReference>
<evidence type="ECO:0000313" key="8">
    <source>
        <dbReference type="EMBL" id="ORA64986.1"/>
    </source>
</evidence>
<dbReference type="SUPFAM" id="SSF51735">
    <property type="entry name" value="NAD(P)-binding Rossmann-fold domains"/>
    <property type="match status" value="1"/>
</dbReference>
<evidence type="ECO:0000256" key="4">
    <source>
        <dbReference type="RuleBase" id="RU003719"/>
    </source>
</evidence>
<dbReference type="AlphaFoldDB" id="A0A1A0QQZ7"/>
<dbReference type="InterPro" id="IPR036291">
    <property type="entry name" value="NAD(P)-bd_dom_sf"/>
</dbReference>
<gene>
    <name evidence="8" type="ORF">BST23_15775</name>
</gene>
<organism evidence="8 9">
    <name type="scientific">Mycolicibacterium elephantis</name>
    <dbReference type="NCBI Taxonomy" id="81858"/>
    <lineage>
        <taxon>Bacteria</taxon>
        <taxon>Bacillati</taxon>
        <taxon>Actinomycetota</taxon>
        <taxon>Actinomycetes</taxon>
        <taxon>Mycobacteriales</taxon>
        <taxon>Mycobacteriaceae</taxon>
        <taxon>Mycolicibacterium</taxon>
    </lineage>
</organism>
<dbReference type="Proteomes" id="UP000192772">
    <property type="component" value="Unassembled WGS sequence"/>
</dbReference>
<dbReference type="Pfam" id="PF02826">
    <property type="entry name" value="2-Hacid_dh_C"/>
    <property type="match status" value="1"/>
</dbReference>
<evidence type="ECO:0000256" key="1">
    <source>
        <dbReference type="ARBA" id="ARBA00005854"/>
    </source>
</evidence>
<dbReference type="PANTHER" id="PTHR43333">
    <property type="entry name" value="2-HACID_DH_C DOMAIN-CONTAINING PROTEIN"/>
    <property type="match status" value="1"/>
</dbReference>
<evidence type="ECO:0000259" key="7">
    <source>
        <dbReference type="Pfam" id="PF02826"/>
    </source>
</evidence>
<dbReference type="PANTHER" id="PTHR43333:SF1">
    <property type="entry name" value="D-ISOMER SPECIFIC 2-HYDROXYACID DEHYDROGENASE NAD-BINDING DOMAIN-CONTAINING PROTEIN"/>
    <property type="match status" value="1"/>
</dbReference>
<dbReference type="GO" id="GO:0016616">
    <property type="term" value="F:oxidoreductase activity, acting on the CH-OH group of donors, NAD or NADP as acceptor"/>
    <property type="evidence" value="ECO:0007669"/>
    <property type="project" value="InterPro"/>
</dbReference>
<protein>
    <submittedName>
        <fullName evidence="8">Hydroxyacid dehydrogenase</fullName>
    </submittedName>
</protein>
<evidence type="ECO:0000313" key="9">
    <source>
        <dbReference type="Proteomes" id="UP000192772"/>
    </source>
</evidence>
<evidence type="ECO:0000256" key="5">
    <source>
        <dbReference type="SAM" id="MobiDB-lite"/>
    </source>
</evidence>
<comment type="similarity">
    <text evidence="1 4">Belongs to the D-isomer specific 2-hydroxyacid dehydrogenase family.</text>
</comment>
<evidence type="ECO:0000256" key="2">
    <source>
        <dbReference type="ARBA" id="ARBA00023002"/>
    </source>
</evidence>
<evidence type="ECO:0000259" key="6">
    <source>
        <dbReference type="Pfam" id="PF00389"/>
    </source>
</evidence>
<dbReference type="InterPro" id="IPR006139">
    <property type="entry name" value="D-isomer_2_OHA_DH_cat_dom"/>
</dbReference>
<dbReference type="Gene3D" id="3.40.50.720">
    <property type="entry name" value="NAD(P)-binding Rossmann-like Domain"/>
    <property type="match status" value="2"/>
</dbReference>
<proteinExistence type="inferred from homology"/>
<feature type="domain" description="D-isomer specific 2-hydroxyacid dehydrogenase NAD-binding" evidence="7">
    <location>
        <begin position="129"/>
        <end position="302"/>
    </location>
</feature>
<dbReference type="GO" id="GO:0051287">
    <property type="term" value="F:NAD binding"/>
    <property type="evidence" value="ECO:0007669"/>
    <property type="project" value="InterPro"/>
</dbReference>
<comment type="caution">
    <text evidence="8">The sequence shown here is derived from an EMBL/GenBank/DDBJ whole genome shotgun (WGS) entry which is preliminary data.</text>
</comment>
<dbReference type="InterPro" id="IPR006140">
    <property type="entry name" value="D-isomer_DH_NAD-bd"/>
</dbReference>
<dbReference type="EMBL" id="MVHP01000017">
    <property type="protein sequence ID" value="ORA64986.1"/>
    <property type="molecule type" value="Genomic_DNA"/>
</dbReference>
<keyword evidence="2 4" id="KW-0560">Oxidoreductase</keyword>
<dbReference type="Pfam" id="PF00389">
    <property type="entry name" value="2-Hacid_dh"/>
    <property type="match status" value="1"/>
</dbReference>
<dbReference type="STRING" id="81858.BST23_15775"/>
<dbReference type="CDD" id="cd05300">
    <property type="entry name" value="2-Hacid_dh_1"/>
    <property type="match status" value="1"/>
</dbReference>
<sequence>MPTSRESVPTAGRYGSSDQVRTPSEAPVVAVLCADDADRPALADAGVEFRFCTAADLPDAIDGARVLLLWDYFSTAVREVWPRAGSLEWIHVTAAGVDTLLFDELRDSDVVVTNARGVFDRPIAEYVLGAVLAHAKDSRTSYALQRDRQWRHRETRGIAGTRALVVGTGSIGREIARLLRAAGMRVRGAGRVAADSDPDFGEVVASADLAAEVGWCDHLVLAAPLTDSTRGLVDAAVLDAMKPDAHLVNIARGPLVVESALLDALARNLIGGATLDVFDTEPLPADHPLWDAPNVTITPHMSGDVVGWRDTLAEQFLGNLRRWLAGEPLHNVVDKKLGYVPSGAGRPATSGRGGAR</sequence>
<accession>A0A1A0QQZ7</accession>
<feature type="region of interest" description="Disordered" evidence="5">
    <location>
        <begin position="1"/>
        <end position="22"/>
    </location>
</feature>
<name>A0A1A0QQZ7_9MYCO</name>
<feature type="domain" description="D-isomer specific 2-hydroxyacid dehydrogenase catalytic" evidence="6">
    <location>
        <begin position="35"/>
        <end position="333"/>
    </location>
</feature>
<keyword evidence="3" id="KW-0520">NAD</keyword>
<evidence type="ECO:0000256" key="3">
    <source>
        <dbReference type="ARBA" id="ARBA00023027"/>
    </source>
</evidence>